<dbReference type="InterPro" id="IPR001173">
    <property type="entry name" value="Glyco_trans_2-like"/>
</dbReference>
<keyword evidence="3" id="KW-1003">Cell membrane</keyword>
<evidence type="ECO:0000256" key="6">
    <source>
        <dbReference type="ARBA" id="ARBA00023136"/>
    </source>
</evidence>
<evidence type="ECO:0000256" key="3">
    <source>
        <dbReference type="ARBA" id="ARBA00022475"/>
    </source>
</evidence>
<evidence type="ECO:0000256" key="2">
    <source>
        <dbReference type="ARBA" id="ARBA00010488"/>
    </source>
</evidence>
<dbReference type="InterPro" id="IPR007554">
    <property type="entry name" value="Glycerophosphate_synth"/>
</dbReference>
<evidence type="ECO:0000313" key="9">
    <source>
        <dbReference type="Proteomes" id="UP000199406"/>
    </source>
</evidence>
<reference evidence="9" key="1">
    <citation type="submission" date="2016-10" db="EMBL/GenBank/DDBJ databases">
        <authorList>
            <person name="Varghese N."/>
            <person name="Submissions S."/>
        </authorList>
    </citation>
    <scope>NUCLEOTIDE SEQUENCE [LARGE SCALE GENOMIC DNA]</scope>
    <source>
        <strain evidence="9">DSM 44268</strain>
    </source>
</reference>
<evidence type="ECO:0000256" key="4">
    <source>
        <dbReference type="ARBA" id="ARBA00022679"/>
    </source>
</evidence>
<dbReference type="RefSeq" id="WP_091770029.1">
    <property type="nucleotide sequence ID" value="NZ_FNBT01000008.1"/>
</dbReference>
<dbReference type="Gene3D" id="3.40.50.11820">
    <property type="match status" value="1"/>
</dbReference>
<organism evidence="8 9">
    <name type="scientific">Blastococcus aurantiacus</name>
    <dbReference type="NCBI Taxonomy" id="1550231"/>
    <lineage>
        <taxon>Bacteria</taxon>
        <taxon>Bacillati</taxon>
        <taxon>Actinomycetota</taxon>
        <taxon>Actinomycetes</taxon>
        <taxon>Geodermatophilales</taxon>
        <taxon>Geodermatophilaceae</taxon>
        <taxon>Blastococcus</taxon>
    </lineage>
</organism>
<dbReference type="Gene3D" id="3.90.550.10">
    <property type="entry name" value="Spore Coat Polysaccharide Biosynthesis Protein SpsA, Chain A"/>
    <property type="match status" value="1"/>
</dbReference>
<dbReference type="PANTHER" id="PTHR37316:SF3">
    <property type="entry name" value="TEICHOIC ACID GLYCEROL-PHOSPHATE TRANSFERASE"/>
    <property type="match status" value="1"/>
</dbReference>
<dbReference type="PANTHER" id="PTHR37316">
    <property type="entry name" value="TEICHOIC ACID GLYCEROL-PHOSPHATE PRIMASE"/>
    <property type="match status" value="1"/>
</dbReference>
<evidence type="ECO:0000259" key="7">
    <source>
        <dbReference type="Pfam" id="PF00535"/>
    </source>
</evidence>
<dbReference type="InterPro" id="IPR043149">
    <property type="entry name" value="TagF_N"/>
</dbReference>
<dbReference type="EMBL" id="FNBT01000008">
    <property type="protein sequence ID" value="SDF88645.1"/>
    <property type="molecule type" value="Genomic_DNA"/>
</dbReference>
<dbReference type="InterPro" id="IPR029044">
    <property type="entry name" value="Nucleotide-diphossugar_trans"/>
</dbReference>
<dbReference type="SUPFAM" id="SSF53756">
    <property type="entry name" value="UDP-Glycosyltransferase/glycogen phosphorylase"/>
    <property type="match status" value="1"/>
</dbReference>
<keyword evidence="9" id="KW-1185">Reference proteome</keyword>
<dbReference type="InterPro" id="IPR051612">
    <property type="entry name" value="Teichoic_Acid_Biosynth"/>
</dbReference>
<evidence type="ECO:0000313" key="8">
    <source>
        <dbReference type="EMBL" id="SDF88645.1"/>
    </source>
</evidence>
<keyword evidence="6" id="KW-0472">Membrane</keyword>
<dbReference type="InterPro" id="IPR043148">
    <property type="entry name" value="TagF_C"/>
</dbReference>
<dbReference type="Pfam" id="PF00535">
    <property type="entry name" value="Glycos_transf_2"/>
    <property type="match status" value="1"/>
</dbReference>
<dbReference type="SUPFAM" id="SSF53448">
    <property type="entry name" value="Nucleotide-diphospho-sugar transferases"/>
    <property type="match status" value="1"/>
</dbReference>
<keyword evidence="4 8" id="KW-0808">Transferase</keyword>
<dbReference type="Gene3D" id="3.40.50.12580">
    <property type="match status" value="1"/>
</dbReference>
<name>A0A1G7PQY9_9ACTN</name>
<dbReference type="AlphaFoldDB" id="A0A1G7PQY9"/>
<comment type="similarity">
    <text evidence="2">Belongs to the CDP-glycerol glycerophosphotransferase family.</text>
</comment>
<sequence length="1187" mass="131738">MSKIRHAVRALAPRAKRSARRAVEIGVRGLGAVPLARSPKVSVVVPVYNVEPYLASCLHSISHQTYLNIEIVVVDDGSTDGSLAVAERARRRDRRIRIVRQANGGLSAARNTGIAAATGEYLAFVDSDDRIARRTLATVMRTLRTTGSDFAVMSYRRMNSERTWPAGEWIRQVHAEPRLGVTLSEYPEVLVNAVAWSKVYRRAFWDAAGLRFQVGVLYEDQAVSAEAYAKASSFDVLPDVLYDWRVREDKSSISQQVATENDLRERLGAATASLQALREFSTEDVLRARSRQLLVNDFRLSLAQISVAGDEYWKILVEGVRQLFELAPEDVWPDIFAQARALYHLVLVDDRAHAEAFLAQDGLAIDSFPTEVRDGRVYSLLPLHDDPDIEWPSGWNELGESQTLLKTAVRAGRWSAAGVLELQGWAYIANVDLAENDTAVTLVLRRQGGDDEVALSVGPWTHPDLARVPKQHWCDYSRGGWSASVDVAALTVLTDGEPATWQLHARVETAGVVREAPVVGVNRWGSAGQLPAQDLPDGTRVSQRIDGSEHFVLHTHRPQVVLASARSAGPELSVQLRVTAGAPVEQVSLRRAHQVVHARTVPAGDDGLVSATLHLPRGTRRPRYWTVRASGADGRDRPVGFGGVVPTVAAGGGVQLRRTAAGNVTAVQNGTVVDVTDWRVEDEQLVVAGSTTTDDQLELCWRATGREVLGTVQRDGRSFTARLPLTEDPWGRGPAALPVGRYALVTRTVDADGKTWPVALEPADTAIARFPLQVVTPGLHGRLERSPQGVVTLIVEPPLAADEVGARNQRRLRALHLDDELTPRPDAVLFRSFYGENTSDGLAVHRELQRRGSDLSLYWVVRDHSVRVPSGGIPVVANSREHYELMASARYVFDNVHQPDWAHKRPGQVYVQTFHGYPFKLMGHPYWEKSGYARHRIESFDRRMRDWDYVVSPARYATPLLRDAFRIEGEMLEIGYPRNDVLVDEHAAATRRRTREALGLRDSQRVVLYAPTYRDNLSTSEFRSRMVDFLDVEQFSTAVGPETVLLVRGHAMNARMNTRTKRRGNVIDVTDHPEISDLVLASDAAILDYSSLRFDYAVTGKPMIFLVPDLDVYKDKARGWLFDYEPTAPGPLVSTTAEVLSVLARLPKATARYELARERFRLEYMELEDGHAAARLVDAVMGPRGDA</sequence>
<accession>A0A1G7PQY9</accession>
<dbReference type="Pfam" id="PF04464">
    <property type="entry name" value="Glyphos_transf"/>
    <property type="match status" value="1"/>
</dbReference>
<proteinExistence type="inferred from homology"/>
<evidence type="ECO:0000256" key="1">
    <source>
        <dbReference type="ARBA" id="ARBA00004202"/>
    </source>
</evidence>
<dbReference type="STRING" id="1550231.SAMN05660662_3683"/>
<gene>
    <name evidence="8" type="ORF">SAMN05660662_3683</name>
</gene>
<feature type="domain" description="Glycosyltransferase 2-like" evidence="7">
    <location>
        <begin position="42"/>
        <end position="164"/>
    </location>
</feature>
<dbReference type="GO" id="GO:0047355">
    <property type="term" value="F:CDP-glycerol glycerophosphotransferase activity"/>
    <property type="evidence" value="ECO:0007669"/>
    <property type="project" value="InterPro"/>
</dbReference>
<dbReference type="Proteomes" id="UP000199406">
    <property type="component" value="Unassembled WGS sequence"/>
</dbReference>
<dbReference type="GO" id="GO:0005886">
    <property type="term" value="C:plasma membrane"/>
    <property type="evidence" value="ECO:0007669"/>
    <property type="project" value="UniProtKB-SubCell"/>
</dbReference>
<dbReference type="CDD" id="cd00761">
    <property type="entry name" value="Glyco_tranf_GTA_type"/>
    <property type="match status" value="1"/>
</dbReference>
<evidence type="ECO:0000256" key="5">
    <source>
        <dbReference type="ARBA" id="ARBA00022944"/>
    </source>
</evidence>
<dbReference type="GO" id="GO:0019350">
    <property type="term" value="P:teichoic acid biosynthetic process"/>
    <property type="evidence" value="ECO:0007669"/>
    <property type="project" value="UniProtKB-KW"/>
</dbReference>
<dbReference type="OrthoDB" id="8549922at2"/>
<protein>
    <submittedName>
        <fullName evidence="8">CDP-glycerol glycerophosphotransferase</fullName>
    </submittedName>
</protein>
<keyword evidence="5" id="KW-0777">Teichoic acid biosynthesis</keyword>
<comment type="subcellular location">
    <subcellularLocation>
        <location evidence="1">Cell membrane</location>
        <topology evidence="1">Peripheral membrane protein</topology>
    </subcellularLocation>
</comment>